<protein>
    <recommendedName>
        <fullName evidence="1">4Fe-4S ferredoxin-type domain-containing protein</fullName>
    </recommendedName>
</protein>
<dbReference type="Gene3D" id="1.10.1060.10">
    <property type="entry name" value="Alpha-helical ferredoxin"/>
    <property type="match status" value="1"/>
</dbReference>
<gene>
    <name evidence="2" type="ORF">METZ01_LOCUS192187</name>
</gene>
<dbReference type="SUPFAM" id="SSF46548">
    <property type="entry name" value="alpha-helical ferredoxin"/>
    <property type="match status" value="1"/>
</dbReference>
<dbReference type="EMBL" id="UINC01040027">
    <property type="protein sequence ID" value="SVB39333.1"/>
    <property type="molecule type" value="Genomic_DNA"/>
</dbReference>
<proteinExistence type="predicted"/>
<dbReference type="AlphaFoldDB" id="A0A382DNX3"/>
<dbReference type="GO" id="GO:0051536">
    <property type="term" value="F:iron-sulfur cluster binding"/>
    <property type="evidence" value="ECO:0007669"/>
    <property type="project" value="InterPro"/>
</dbReference>
<dbReference type="PANTHER" id="PTHR42827">
    <property type="entry name" value="IRON-SULFUR CLUSTER-BINDING PROTEIN-RELATED"/>
    <property type="match status" value="1"/>
</dbReference>
<feature type="domain" description="4Fe-4S ferredoxin-type" evidence="1">
    <location>
        <begin position="143"/>
        <end position="174"/>
    </location>
</feature>
<dbReference type="PANTHER" id="PTHR42827:SF1">
    <property type="entry name" value="IRON-SULFUR CLUSTER-BINDING PROTEIN"/>
    <property type="match status" value="1"/>
</dbReference>
<dbReference type="InterPro" id="IPR009051">
    <property type="entry name" value="Helical_ferredxn"/>
</dbReference>
<name>A0A382DNX3_9ZZZZ</name>
<dbReference type="PROSITE" id="PS51379">
    <property type="entry name" value="4FE4S_FER_2"/>
    <property type="match status" value="1"/>
</dbReference>
<dbReference type="InterPro" id="IPR017896">
    <property type="entry name" value="4Fe4S_Fe-S-bd"/>
</dbReference>
<accession>A0A382DNX3</accession>
<evidence type="ECO:0000313" key="2">
    <source>
        <dbReference type="EMBL" id="SVB39333.1"/>
    </source>
</evidence>
<evidence type="ECO:0000259" key="1">
    <source>
        <dbReference type="PROSITE" id="PS51379"/>
    </source>
</evidence>
<sequence length="295" mass="33134">MDQFPPDPENPRTPSHITEIDGARVIVLAKRISFATSRLPAWNDQHKFYGDELLISALEELALDLVFWMEDNGAPALMVPYHHVDPLKFTKGQDTQATHPLSAEHAAVEAGLGTLGLNHQLITPEYGPRVILGLVMTSADIEPDKKMDDALCLGPECGRCLSACPADAVQHWDRDWQSCDTFRSPFGFEFMSDYLTSILTEKDQLQQIAKLRGMESSEIFQAMLRGSGIITGCRRCADVCPVGDDYEDLLKKWVDEISEETPEKLKRLEAMVAEETLPPNYEKQRRWIGEFNPGN</sequence>
<reference evidence="2" key="1">
    <citation type="submission" date="2018-05" db="EMBL/GenBank/DDBJ databases">
        <authorList>
            <person name="Lanie J.A."/>
            <person name="Ng W.-L."/>
            <person name="Kazmierczak K.M."/>
            <person name="Andrzejewski T.M."/>
            <person name="Davidsen T.M."/>
            <person name="Wayne K.J."/>
            <person name="Tettelin H."/>
            <person name="Glass J.I."/>
            <person name="Rusch D."/>
            <person name="Podicherti R."/>
            <person name="Tsui H.-C.T."/>
            <person name="Winkler M.E."/>
        </authorList>
    </citation>
    <scope>NUCLEOTIDE SEQUENCE</scope>
</reference>
<organism evidence="2">
    <name type="scientific">marine metagenome</name>
    <dbReference type="NCBI Taxonomy" id="408172"/>
    <lineage>
        <taxon>unclassified sequences</taxon>
        <taxon>metagenomes</taxon>
        <taxon>ecological metagenomes</taxon>
    </lineage>
</organism>